<dbReference type="Gene3D" id="3.10.260.10">
    <property type="entry name" value="Transcription regulator HTH, APSES-type DNA-binding domain"/>
    <property type="match status" value="3"/>
</dbReference>
<dbReference type="Proteomes" id="UP000016929">
    <property type="component" value="Unassembled WGS sequence"/>
</dbReference>
<dbReference type="OrthoDB" id="5407653at2759"/>
<evidence type="ECO:0000256" key="6">
    <source>
        <dbReference type="ARBA" id="ARBA00023163"/>
    </source>
</evidence>
<feature type="compositionally biased region" description="Polar residues" evidence="9">
    <location>
        <begin position="333"/>
        <end position="353"/>
    </location>
</feature>
<gene>
    <name evidence="11" type="ORF">FOC4_g10013712</name>
</gene>
<keyword evidence="6" id="KW-0804">Transcription</keyword>
<comment type="subcellular location">
    <subcellularLocation>
        <location evidence="1">Nucleus</location>
    </subcellularLocation>
</comment>
<reference evidence="12" key="1">
    <citation type="submission" date="2012-09" db="EMBL/GenBank/DDBJ databases">
        <title>Genome sequencing and comparative transcriptomics of race 1 and race 4 of banana pathogen: Fusarium oxysporum f. sp. cubense.</title>
        <authorList>
            <person name="Fang X."/>
            <person name="Huang J."/>
        </authorList>
    </citation>
    <scope>NUCLEOTIDE SEQUENCE [LARGE SCALE GENOMIC DNA]</scope>
    <source>
        <strain evidence="12">race 4</strain>
    </source>
</reference>
<keyword evidence="8" id="KW-0183">Conidiation</keyword>
<proteinExistence type="inferred from homology"/>
<keyword evidence="4" id="KW-0805">Transcription regulation</keyword>
<feature type="compositionally biased region" description="Polar residues" evidence="9">
    <location>
        <begin position="1056"/>
        <end position="1076"/>
    </location>
</feature>
<dbReference type="InterPro" id="IPR029790">
    <property type="entry name" value="EFG1/Phd1/StuA"/>
</dbReference>
<sequence length="1360" mass="147988">MLHTPSHSSPKCTPPSPVCPPVPTCLPEGRVLLKALRVLRVPLPRPLIKQVEPYLSISNRVLNRRISTVETSRTPSSPIENNNNTSAMNQGHPQPDMYYSPHYSTPQYGYGYSTNGAPTTAVSTPMPAPQNVLPVPSALSNQGAMQQPGYSNSSNNGAFDTTGQHNPPGMKPRVTATLWEDEGSLCFQVEARGICVARREDNHMINGTKLLNVAGMTRGRRDGILKSEKVRHVVKIGPMHLKGVWIPYDRALDFANKEKITELLFPLFVHNIGALLYHPSNSNRTSQVMAAAERRKHEGLGGQRPAAPNALPSIGQHHPMMPGLPTGGYVPQSLANGPQSLASTPQPLTNGSQPPMPNGGGMLKRGREEEEDLHRPVSNGHDPMSNMHAMSNGYPQQPPLANVHQPPMQNGGDMLKRGRDEDDEVHRSAHTAHDTMNNMPGSMPGLSNAYAQPLPNVHHQPLANGDGVILSRLLPLRNCAAILTLRQPYLSISNRVLNRRISTVETSRTPSSPIENNNNTSAMNQGHPQPDMYYSPHYSTPQYGYGYSTNGAPTTAVSTPMPAPQNVLPVPSALSNQGAMQQPGYSNSSNNGAFDTTGQHNPPGMKPRVTATLWEDEGSLCFQVEARGICVARREDNHMINGTKLLNVAGMTRGRRDGILKSEKVRHVVKIGPMHLKGVWIPYDRALDFANKEKITELLFPLFVHNIGALLYHPSNSNRTSQVMAAAERRKHEGLGGQRPAAPNALPSIGQHHPMMPGLPTGGYVPQSEVQDSYWPYLSISNRVLNRRISTVETSRTPSSPIENNNNTSAMNQGHPQPDMYYSPHYSTPQYGYGYSTNGAPTTAVSTPMPAPQNVLPVPSALSNQGAMQQPGYSNSSNNGAFDTTGQHNPPGMKPRVTATLWEDEGSLCFQVEARGICVARREDNHMINGTKLLNVAGMTRGRRDGILKSEKVRHVVKIGPMHLKGVWIPYDRALDFANKEKITELLFPLFVHNIGALLYHPSNSNRTSQVMAAAERRKHEGLGGQRPAAPNALPSIGQHHPMMPGLPTGGYVPQSLANGPQSLASTPQPLTNGSQPPMPNGGGMLKRGREEEEDLHRPVSNGHDPMSNMHAMSNGYPQQPPLANVHQPPMQNGGDMLKRGRDEDDEVHRSAHTAHDTMNNMPGSMPGLSNAYAQPLPNVHHQPLANGDGGMLKRGRDEDDDVHRSSPNGHDSAGNFEVKRRKTITSNDSMVSPGGFYTLHNGYGQPGVMNGMSPYKRRDDEAETPRPGPNVHDHLNNFDLKRHKTMETSVPAPQYDAMNRPHSSIGTSPTYAPAPVYDNLARPASTVAASPSYPSAPVYDTGARPPSAISAPRRQQSFG</sequence>
<dbReference type="SUPFAM" id="SSF54616">
    <property type="entry name" value="DNA-binding domain of Mlu1-box binding protein MBP1"/>
    <property type="match status" value="3"/>
</dbReference>
<dbReference type="STRING" id="1229665.N1RCY5"/>
<evidence type="ECO:0000313" key="12">
    <source>
        <dbReference type="Proteomes" id="UP000016929"/>
    </source>
</evidence>
<evidence type="ECO:0000259" key="10">
    <source>
        <dbReference type="PROSITE" id="PS51299"/>
    </source>
</evidence>
<dbReference type="PROSITE" id="PS51299">
    <property type="entry name" value="HTH_APSES"/>
    <property type="match status" value="3"/>
</dbReference>
<dbReference type="PANTHER" id="PTHR47792:SF1">
    <property type="entry name" value="PROTEIN SOK2-RELATED"/>
    <property type="match status" value="1"/>
</dbReference>
<feature type="compositionally biased region" description="Polar residues" evidence="9">
    <location>
        <begin position="69"/>
        <end position="92"/>
    </location>
</feature>
<feature type="region of interest" description="Disordered" evidence="9">
    <location>
        <begin position="1181"/>
        <end position="1222"/>
    </location>
</feature>
<comment type="similarity">
    <text evidence="2">Belongs to the EFG1/PHD1/stuA family.</text>
</comment>
<protein>
    <submittedName>
        <fullName evidence="11">Cell pattern formation-associated protein stuA</fullName>
    </submittedName>
</protein>
<keyword evidence="7" id="KW-0539">Nucleus</keyword>
<evidence type="ECO:0000256" key="5">
    <source>
        <dbReference type="ARBA" id="ARBA00023125"/>
    </source>
</evidence>
<keyword evidence="5" id="KW-0238">DNA-binding</keyword>
<dbReference type="GO" id="GO:0003700">
    <property type="term" value="F:DNA-binding transcription factor activity"/>
    <property type="evidence" value="ECO:0007669"/>
    <property type="project" value="TreeGrafter"/>
</dbReference>
<feature type="region of interest" description="Disordered" evidence="9">
    <location>
        <begin position="792"/>
        <end position="818"/>
    </location>
</feature>
<dbReference type="HOGENOM" id="CLU_257043_0_0_1"/>
<feature type="domain" description="HTH APSES-type" evidence="10">
    <location>
        <begin position="608"/>
        <end position="714"/>
    </location>
</feature>
<evidence type="ECO:0000256" key="7">
    <source>
        <dbReference type="ARBA" id="ARBA00023242"/>
    </source>
</evidence>
<feature type="domain" description="HTH APSES-type" evidence="10">
    <location>
        <begin position="173"/>
        <end position="279"/>
    </location>
</feature>
<feature type="region of interest" description="Disordered" evidence="9">
    <location>
        <begin position="1056"/>
        <end position="1087"/>
    </location>
</feature>
<feature type="region of interest" description="Disordered" evidence="9">
    <location>
        <begin position="69"/>
        <end position="94"/>
    </location>
</feature>
<evidence type="ECO:0000256" key="1">
    <source>
        <dbReference type="ARBA" id="ARBA00004123"/>
    </source>
</evidence>
<dbReference type="GO" id="GO:0030435">
    <property type="term" value="P:sporulation resulting in formation of a cellular spore"/>
    <property type="evidence" value="ECO:0007669"/>
    <property type="project" value="UniProtKB-KW"/>
</dbReference>
<evidence type="ECO:0000313" key="11">
    <source>
        <dbReference type="EMBL" id="EMT63484.1"/>
    </source>
</evidence>
<evidence type="ECO:0000256" key="4">
    <source>
        <dbReference type="ARBA" id="ARBA00023015"/>
    </source>
</evidence>
<dbReference type="EMBL" id="KB726993">
    <property type="protein sequence ID" value="EMT63484.1"/>
    <property type="molecule type" value="Genomic_DNA"/>
</dbReference>
<accession>N1RCY5</accession>
<dbReference type="FunFam" id="3.10.260.10:FF:000003">
    <property type="entry name" value="Ascospore maturation 1 protein"/>
    <property type="match status" value="3"/>
</dbReference>
<feature type="compositionally biased region" description="Polar residues" evidence="9">
    <location>
        <begin position="792"/>
        <end position="815"/>
    </location>
</feature>
<keyword evidence="3" id="KW-0749">Sporulation</keyword>
<dbReference type="InterPro" id="IPR018004">
    <property type="entry name" value="KilA/APSES_HTH"/>
</dbReference>
<dbReference type="Pfam" id="PF04383">
    <property type="entry name" value="KilA-N"/>
    <property type="match status" value="3"/>
</dbReference>
<dbReference type="InterPro" id="IPR036887">
    <property type="entry name" value="HTH_APSES_sf"/>
</dbReference>
<feature type="region of interest" description="Disordered" evidence="9">
    <location>
        <begin position="333"/>
        <end position="364"/>
    </location>
</feature>
<feature type="domain" description="HTH APSES-type" evidence="10">
    <location>
        <begin position="896"/>
        <end position="1002"/>
    </location>
</feature>
<dbReference type="PANTHER" id="PTHR47792">
    <property type="entry name" value="PROTEIN SOK2-RELATED"/>
    <property type="match status" value="1"/>
</dbReference>
<evidence type="ECO:0000256" key="3">
    <source>
        <dbReference type="ARBA" id="ARBA00022969"/>
    </source>
</evidence>
<evidence type="ECO:0000256" key="2">
    <source>
        <dbReference type="ARBA" id="ARBA00007247"/>
    </source>
</evidence>
<reference evidence="12" key="2">
    <citation type="journal article" date="2014" name="PLoS ONE">
        <title>Genome and Transcriptome Analysis of the Fungal Pathogen Fusarium oxysporum f. sp. cubense Causing Banana Vascular Wilt Disease.</title>
        <authorList>
            <person name="Guo L."/>
            <person name="Han L."/>
            <person name="Yang L."/>
            <person name="Zeng H."/>
            <person name="Fan D."/>
            <person name="Zhu Y."/>
            <person name="Feng Y."/>
            <person name="Wang G."/>
            <person name="Peng C."/>
            <person name="Jiang X."/>
            <person name="Zhou D."/>
            <person name="Ni P."/>
            <person name="Liang C."/>
            <person name="Liu L."/>
            <person name="Wang J."/>
            <person name="Mao C."/>
            <person name="Fang X."/>
            <person name="Peng M."/>
            <person name="Huang J."/>
        </authorList>
    </citation>
    <scope>NUCLEOTIDE SEQUENCE [LARGE SCALE GENOMIC DNA]</scope>
    <source>
        <strain evidence="12">race 4</strain>
    </source>
</reference>
<evidence type="ECO:0000256" key="9">
    <source>
        <dbReference type="SAM" id="MobiDB-lite"/>
    </source>
</evidence>
<dbReference type="GO" id="GO:0048315">
    <property type="term" value="P:conidium formation"/>
    <property type="evidence" value="ECO:0007669"/>
    <property type="project" value="UniProtKB-KW"/>
</dbReference>
<feature type="region of interest" description="Disordered" evidence="9">
    <location>
        <begin position="1337"/>
        <end position="1360"/>
    </location>
</feature>
<dbReference type="SMART" id="SM01252">
    <property type="entry name" value="KilA-N"/>
    <property type="match status" value="3"/>
</dbReference>
<dbReference type="GO" id="GO:0045944">
    <property type="term" value="P:positive regulation of transcription by RNA polymerase II"/>
    <property type="evidence" value="ECO:0007669"/>
    <property type="project" value="TreeGrafter"/>
</dbReference>
<keyword evidence="12" id="KW-1185">Reference proteome</keyword>
<feature type="region of interest" description="Disordered" evidence="9">
    <location>
        <begin position="503"/>
        <end position="530"/>
    </location>
</feature>
<feature type="compositionally biased region" description="Basic and acidic residues" evidence="9">
    <location>
        <begin position="1195"/>
        <end position="1205"/>
    </location>
</feature>
<evidence type="ECO:0000256" key="8">
    <source>
        <dbReference type="ARBA" id="ARBA00023321"/>
    </source>
</evidence>
<organism evidence="11 12">
    <name type="scientific">Fusarium oxysporum f. sp. cubense (strain race 4)</name>
    <name type="common">Panama disease fungus</name>
    <dbReference type="NCBI Taxonomy" id="2502994"/>
    <lineage>
        <taxon>Eukaryota</taxon>
        <taxon>Fungi</taxon>
        <taxon>Dikarya</taxon>
        <taxon>Ascomycota</taxon>
        <taxon>Pezizomycotina</taxon>
        <taxon>Sordariomycetes</taxon>
        <taxon>Hypocreomycetidae</taxon>
        <taxon>Hypocreales</taxon>
        <taxon>Nectriaceae</taxon>
        <taxon>Fusarium</taxon>
        <taxon>Fusarium oxysporum species complex</taxon>
    </lineage>
</organism>
<feature type="region of interest" description="Disordered" evidence="9">
    <location>
        <begin position="1257"/>
        <end position="1277"/>
    </location>
</feature>
<name>N1RCY5_FUSC4</name>
<feature type="compositionally biased region" description="Polar residues" evidence="9">
    <location>
        <begin position="503"/>
        <end position="527"/>
    </location>
</feature>
<dbReference type="InterPro" id="IPR003163">
    <property type="entry name" value="Tscrpt_reg_HTH_APSES-type"/>
</dbReference>
<dbReference type="GO" id="GO:0043565">
    <property type="term" value="F:sequence-specific DNA binding"/>
    <property type="evidence" value="ECO:0007669"/>
    <property type="project" value="TreeGrafter"/>
</dbReference>
<dbReference type="GO" id="GO:0005634">
    <property type="term" value="C:nucleus"/>
    <property type="evidence" value="ECO:0007669"/>
    <property type="project" value="UniProtKB-SubCell"/>
</dbReference>